<dbReference type="Pfam" id="PF14417">
    <property type="entry name" value="MEDS"/>
    <property type="match status" value="1"/>
</dbReference>
<dbReference type="GO" id="GO:0000155">
    <property type="term" value="F:phosphorelay sensor kinase activity"/>
    <property type="evidence" value="ECO:0007669"/>
    <property type="project" value="InterPro"/>
</dbReference>
<evidence type="ECO:0000256" key="6">
    <source>
        <dbReference type="ARBA" id="ARBA00023012"/>
    </source>
</evidence>
<dbReference type="InterPro" id="IPR050736">
    <property type="entry name" value="Sensor_HK_Regulatory"/>
</dbReference>
<dbReference type="PRINTS" id="PR00344">
    <property type="entry name" value="BCTRLSENSOR"/>
</dbReference>
<dbReference type="EC" id="2.7.13.3" evidence="2"/>
<evidence type="ECO:0000256" key="2">
    <source>
        <dbReference type="ARBA" id="ARBA00012438"/>
    </source>
</evidence>
<dbReference type="PANTHER" id="PTHR43711:SF1">
    <property type="entry name" value="HISTIDINE KINASE 1"/>
    <property type="match status" value="1"/>
</dbReference>
<dbReference type="InterPro" id="IPR036097">
    <property type="entry name" value="HisK_dim/P_sf"/>
</dbReference>
<dbReference type="Proteomes" id="UP000830729">
    <property type="component" value="Chromosome"/>
</dbReference>
<dbReference type="SUPFAM" id="SSF55781">
    <property type="entry name" value="GAF domain-like"/>
    <property type="match status" value="2"/>
</dbReference>
<dbReference type="InterPro" id="IPR003661">
    <property type="entry name" value="HisK_dim/P_dom"/>
</dbReference>
<evidence type="ECO:0000313" key="10">
    <source>
        <dbReference type="Proteomes" id="UP000830729"/>
    </source>
</evidence>
<evidence type="ECO:0000256" key="4">
    <source>
        <dbReference type="ARBA" id="ARBA00022679"/>
    </source>
</evidence>
<keyword evidence="4" id="KW-0808">Transferase</keyword>
<dbReference type="RefSeq" id="WP_248650121.1">
    <property type="nucleotide sequence ID" value="NZ_CP096659.1"/>
</dbReference>
<dbReference type="SMART" id="SM00388">
    <property type="entry name" value="HisKA"/>
    <property type="match status" value="1"/>
</dbReference>
<dbReference type="Gene3D" id="3.30.565.10">
    <property type="entry name" value="Histidine kinase-like ATPase, C-terminal domain"/>
    <property type="match status" value="1"/>
</dbReference>
<dbReference type="KEGG" id="halx:M0R89_16225"/>
<dbReference type="Pfam" id="PF02518">
    <property type="entry name" value="HATPase_c"/>
    <property type="match status" value="1"/>
</dbReference>
<dbReference type="SUPFAM" id="SSF55874">
    <property type="entry name" value="ATPase domain of HSP90 chaperone/DNA topoisomerase II/histidine kinase"/>
    <property type="match status" value="1"/>
</dbReference>
<dbReference type="Pfam" id="PF00512">
    <property type="entry name" value="HisKA"/>
    <property type="match status" value="1"/>
</dbReference>
<evidence type="ECO:0000256" key="7">
    <source>
        <dbReference type="SAM" id="MobiDB-lite"/>
    </source>
</evidence>
<keyword evidence="5" id="KW-0418">Kinase</keyword>
<dbReference type="InterPro" id="IPR025847">
    <property type="entry name" value="MEDS_domain"/>
</dbReference>
<dbReference type="InterPro" id="IPR004358">
    <property type="entry name" value="Sig_transdc_His_kin-like_C"/>
</dbReference>
<proteinExistence type="predicted"/>
<feature type="region of interest" description="Disordered" evidence="7">
    <location>
        <begin position="1"/>
        <end position="45"/>
    </location>
</feature>
<dbReference type="PROSITE" id="PS50109">
    <property type="entry name" value="HIS_KIN"/>
    <property type="match status" value="1"/>
</dbReference>
<dbReference type="EMBL" id="CP096659">
    <property type="protein sequence ID" value="UPV74073.1"/>
    <property type="molecule type" value="Genomic_DNA"/>
</dbReference>
<dbReference type="CDD" id="cd00075">
    <property type="entry name" value="HATPase"/>
    <property type="match status" value="1"/>
</dbReference>
<dbReference type="Gene3D" id="3.30.450.40">
    <property type="match status" value="1"/>
</dbReference>
<feature type="domain" description="Histidine kinase" evidence="8">
    <location>
        <begin position="596"/>
        <end position="791"/>
    </location>
</feature>
<dbReference type="SMART" id="SM00387">
    <property type="entry name" value="HATPase_c"/>
    <property type="match status" value="1"/>
</dbReference>
<name>A0A8U0HTJ0_9EURY</name>
<sequence>MSHRVESDDRLESPNVESGVDALRRRPEFRGPVDPPDDPIHGEGEANDHLASIYADRDEQFGAAIPFLCQGLERGEKCVYIADENTRAEVLGAIRSHGVDADAALESGALSVLTPAETYRSTGEFDIDAMVGFWEDTLARATDDGEFSGVRATAEMTWALDGRTDDDLLVEYEAILNSVFADEDYTVLCQYNRERFPDEVLRDIIRTHPHVVSDGAVHHNGFYRPPEEYFGPDDPARDVERMMSAMRERTEMKTTLEERHRGLRRQNEITADADRTFDQKLQALFELGCERFDLELGAMACVDPETDGFVVEYTSDDHDHFEPGTELPLSETYCATVTETGGPASVTDPLADGYEDTTVHREFGIRTYLGTYVPVDGDFDRTFFFVSSDPRGEAFSEAERTFHRLLGRWVKYELERQQRERHQRTLYEIAADADRTFDQKLQALFELGCERFDLELGGMARIDPGTDFFEVEAVSGDHEHLVPGAQVSLSETYCRVLTDTADVTGITDPLDADFGATEAYDEFGVRTYLGTRIELTDDLDRSLFFVSSEPRDEGFSEAERTFQHLMGQWVKYELETDRRESQLQSKNDRLESFASMLAHELRNPVTIGEIYSQQLPDESDSEAVEYVTEAFDRIEDMIDVMLVLTKGREAVDECTTVPLSTVAHEAWEEVEAPDATLAVTVDRAIQADATYVRHLFRNLFENAVKHGGDDVTVAVGDAPTGFYVADDGAGIPVEEREQVFEAGFTTASDNGGTGLGLAFVEELAEVYDWTVTITESEDGGARFDFRNVVADS</sequence>
<dbReference type="InterPro" id="IPR036890">
    <property type="entry name" value="HATPase_C_sf"/>
</dbReference>
<dbReference type="CDD" id="cd00082">
    <property type="entry name" value="HisKA"/>
    <property type="match status" value="1"/>
</dbReference>
<reference evidence="9 10" key="1">
    <citation type="submission" date="2022-04" db="EMBL/GenBank/DDBJ databases">
        <title>Diverse halophilic archaea isolated from saline environments.</title>
        <authorList>
            <person name="Cui H.-L."/>
        </authorList>
    </citation>
    <scope>NUCLEOTIDE SEQUENCE [LARGE SCALE GENOMIC DNA]</scope>
    <source>
        <strain evidence="9 10">XZYJT49</strain>
    </source>
</reference>
<protein>
    <recommendedName>
        <fullName evidence="2">histidine kinase</fullName>
        <ecNumber evidence="2">2.7.13.3</ecNumber>
    </recommendedName>
</protein>
<comment type="catalytic activity">
    <reaction evidence="1">
        <text>ATP + protein L-histidine = ADP + protein N-phospho-L-histidine.</text>
        <dbReference type="EC" id="2.7.13.3"/>
    </reaction>
</comment>
<dbReference type="InterPro" id="IPR029016">
    <property type="entry name" value="GAF-like_dom_sf"/>
</dbReference>
<evidence type="ECO:0000256" key="1">
    <source>
        <dbReference type="ARBA" id="ARBA00000085"/>
    </source>
</evidence>
<accession>A0A8U0HTJ0</accession>
<evidence type="ECO:0000259" key="8">
    <source>
        <dbReference type="PROSITE" id="PS50109"/>
    </source>
</evidence>
<keyword evidence="3" id="KW-0597">Phosphoprotein</keyword>
<dbReference type="PANTHER" id="PTHR43711">
    <property type="entry name" value="TWO-COMPONENT HISTIDINE KINASE"/>
    <property type="match status" value="1"/>
</dbReference>
<evidence type="ECO:0000256" key="5">
    <source>
        <dbReference type="ARBA" id="ARBA00022777"/>
    </source>
</evidence>
<dbReference type="Gene3D" id="1.10.287.130">
    <property type="match status" value="1"/>
</dbReference>
<evidence type="ECO:0000313" key="9">
    <source>
        <dbReference type="EMBL" id="UPV74073.1"/>
    </source>
</evidence>
<organism evidence="9 10">
    <name type="scientific">Halorussus limi</name>
    <dbReference type="NCBI Taxonomy" id="2938695"/>
    <lineage>
        <taxon>Archaea</taxon>
        <taxon>Methanobacteriati</taxon>
        <taxon>Methanobacteriota</taxon>
        <taxon>Stenosarchaea group</taxon>
        <taxon>Halobacteria</taxon>
        <taxon>Halobacteriales</taxon>
        <taxon>Haladaptataceae</taxon>
        <taxon>Halorussus</taxon>
    </lineage>
</organism>
<keyword evidence="6" id="KW-0902">Two-component regulatory system</keyword>
<dbReference type="SUPFAM" id="SSF47384">
    <property type="entry name" value="Homodimeric domain of signal transducing histidine kinase"/>
    <property type="match status" value="1"/>
</dbReference>
<dbReference type="AlphaFoldDB" id="A0A8U0HTJ0"/>
<dbReference type="InterPro" id="IPR005467">
    <property type="entry name" value="His_kinase_dom"/>
</dbReference>
<evidence type="ECO:0000256" key="3">
    <source>
        <dbReference type="ARBA" id="ARBA00022553"/>
    </source>
</evidence>
<dbReference type="GeneID" id="72186778"/>
<gene>
    <name evidence="9" type="ORF">M0R89_16225</name>
</gene>
<feature type="compositionally biased region" description="Basic and acidic residues" evidence="7">
    <location>
        <begin position="22"/>
        <end position="31"/>
    </location>
</feature>
<dbReference type="InterPro" id="IPR003594">
    <property type="entry name" value="HATPase_dom"/>
</dbReference>
<feature type="compositionally biased region" description="Basic and acidic residues" evidence="7">
    <location>
        <begin position="1"/>
        <end position="12"/>
    </location>
</feature>
<keyword evidence="10" id="KW-1185">Reference proteome</keyword>